<name>A0A9D4MQ83_DREPO</name>
<dbReference type="PANTHER" id="PTHR47665:SF1">
    <property type="entry name" value="HISTONE DEACETYLASE-LIKE PROTEIN"/>
    <property type="match status" value="1"/>
</dbReference>
<gene>
    <name evidence="1" type="ORF">DPMN_004439</name>
</gene>
<dbReference type="InterPro" id="IPR013083">
    <property type="entry name" value="Znf_RING/FYVE/PHD"/>
</dbReference>
<evidence type="ECO:0000313" key="2">
    <source>
        <dbReference type="Proteomes" id="UP000828390"/>
    </source>
</evidence>
<dbReference type="PANTHER" id="PTHR47665">
    <property type="entry name" value="HISTONE DEACETYLASE-LIKE PROTEIN"/>
    <property type="match status" value="1"/>
</dbReference>
<dbReference type="SUPFAM" id="SSF57850">
    <property type="entry name" value="RING/U-box"/>
    <property type="match status" value="1"/>
</dbReference>
<dbReference type="Proteomes" id="UP000828390">
    <property type="component" value="Unassembled WGS sequence"/>
</dbReference>
<evidence type="ECO:0000313" key="1">
    <source>
        <dbReference type="EMBL" id="KAH3880523.1"/>
    </source>
</evidence>
<protein>
    <submittedName>
        <fullName evidence="1">Uncharacterized protein</fullName>
    </submittedName>
</protein>
<reference evidence="1" key="2">
    <citation type="submission" date="2020-11" db="EMBL/GenBank/DDBJ databases">
        <authorList>
            <person name="McCartney M.A."/>
            <person name="Auch B."/>
            <person name="Kono T."/>
            <person name="Mallez S."/>
            <person name="Becker A."/>
            <person name="Gohl D.M."/>
            <person name="Silverstein K.A.T."/>
            <person name="Koren S."/>
            <person name="Bechman K.B."/>
            <person name="Herman A."/>
            <person name="Abrahante J.E."/>
            <person name="Garbe J."/>
        </authorList>
    </citation>
    <scope>NUCLEOTIDE SEQUENCE</scope>
    <source>
        <strain evidence="1">Duluth1</strain>
        <tissue evidence="1">Whole animal</tissue>
    </source>
</reference>
<sequence>MYAVEPLRYCDHLKEVSPLPECGLNVDDPCTECNATGENWVCLVCYQVVLQSLLRL</sequence>
<proteinExistence type="predicted"/>
<comment type="caution">
    <text evidence="1">The sequence shown here is derived from an EMBL/GenBank/DDBJ whole genome shotgun (WGS) entry which is preliminary data.</text>
</comment>
<organism evidence="1 2">
    <name type="scientific">Dreissena polymorpha</name>
    <name type="common">Zebra mussel</name>
    <name type="synonym">Mytilus polymorpha</name>
    <dbReference type="NCBI Taxonomy" id="45954"/>
    <lineage>
        <taxon>Eukaryota</taxon>
        <taxon>Metazoa</taxon>
        <taxon>Spiralia</taxon>
        <taxon>Lophotrochozoa</taxon>
        <taxon>Mollusca</taxon>
        <taxon>Bivalvia</taxon>
        <taxon>Autobranchia</taxon>
        <taxon>Heteroconchia</taxon>
        <taxon>Euheterodonta</taxon>
        <taxon>Imparidentia</taxon>
        <taxon>Neoheterodontei</taxon>
        <taxon>Myida</taxon>
        <taxon>Dreissenoidea</taxon>
        <taxon>Dreissenidae</taxon>
        <taxon>Dreissena</taxon>
    </lineage>
</organism>
<dbReference type="AlphaFoldDB" id="A0A9D4MQ83"/>
<dbReference type="Gene3D" id="3.30.40.10">
    <property type="entry name" value="Zinc/RING finger domain, C3HC4 (zinc finger)"/>
    <property type="match status" value="1"/>
</dbReference>
<dbReference type="EMBL" id="JAIWYP010000001">
    <property type="protein sequence ID" value="KAH3880523.1"/>
    <property type="molecule type" value="Genomic_DNA"/>
</dbReference>
<accession>A0A9D4MQ83</accession>
<keyword evidence="2" id="KW-1185">Reference proteome</keyword>
<reference evidence="1" key="1">
    <citation type="journal article" date="2019" name="bioRxiv">
        <title>The Genome of the Zebra Mussel, Dreissena polymorpha: A Resource for Invasive Species Research.</title>
        <authorList>
            <person name="McCartney M.A."/>
            <person name="Auch B."/>
            <person name="Kono T."/>
            <person name="Mallez S."/>
            <person name="Zhang Y."/>
            <person name="Obille A."/>
            <person name="Becker A."/>
            <person name="Abrahante J.E."/>
            <person name="Garbe J."/>
            <person name="Badalamenti J.P."/>
            <person name="Herman A."/>
            <person name="Mangelson H."/>
            <person name="Liachko I."/>
            <person name="Sullivan S."/>
            <person name="Sone E.D."/>
            <person name="Koren S."/>
            <person name="Silverstein K.A.T."/>
            <person name="Beckman K.B."/>
            <person name="Gohl D.M."/>
        </authorList>
    </citation>
    <scope>NUCLEOTIDE SEQUENCE</scope>
    <source>
        <strain evidence="1">Duluth1</strain>
        <tissue evidence="1">Whole animal</tissue>
    </source>
</reference>